<evidence type="ECO:0000313" key="3">
    <source>
        <dbReference type="Proteomes" id="UP001317259"/>
    </source>
</evidence>
<evidence type="ECO:0000259" key="1">
    <source>
        <dbReference type="Pfam" id="PF03793"/>
    </source>
</evidence>
<dbReference type="EMBL" id="JAKRKC020000001">
    <property type="protein sequence ID" value="MCK2212945.1"/>
    <property type="molecule type" value="Genomic_DNA"/>
</dbReference>
<dbReference type="Gene3D" id="3.30.10.20">
    <property type="match status" value="1"/>
</dbReference>
<gene>
    <name evidence="2" type="ORF">MF672_003885</name>
</gene>
<dbReference type="Proteomes" id="UP001317259">
    <property type="component" value="Unassembled WGS sequence"/>
</dbReference>
<protein>
    <submittedName>
        <fullName evidence="2">PASTA domain-containing protein</fullName>
    </submittedName>
</protein>
<dbReference type="Pfam" id="PF03793">
    <property type="entry name" value="PASTA"/>
    <property type="match status" value="1"/>
</dbReference>
<name>A0ABT0FKU0_9ACTN</name>
<organism evidence="2 3">
    <name type="scientific">Actinomadura luzonensis</name>
    <dbReference type="NCBI Taxonomy" id="2805427"/>
    <lineage>
        <taxon>Bacteria</taxon>
        <taxon>Bacillati</taxon>
        <taxon>Actinomycetota</taxon>
        <taxon>Actinomycetes</taxon>
        <taxon>Streptosporangiales</taxon>
        <taxon>Thermomonosporaceae</taxon>
        <taxon>Actinomadura</taxon>
    </lineage>
</organism>
<sequence length="74" mass="7635">MQYQEAQQLVSDAGFDAHVTNNTVTTDGLRCGRVASQSPAGGSWLEAGKVVKLVVVDGVCETPTPTASPTTSAK</sequence>
<comment type="caution">
    <text evidence="2">The sequence shown here is derived from an EMBL/GenBank/DDBJ whole genome shotgun (WGS) entry which is preliminary data.</text>
</comment>
<proteinExistence type="predicted"/>
<feature type="domain" description="PASTA" evidence="1">
    <location>
        <begin position="1"/>
        <end position="55"/>
    </location>
</feature>
<evidence type="ECO:0000313" key="2">
    <source>
        <dbReference type="EMBL" id="MCK2212945.1"/>
    </source>
</evidence>
<keyword evidence="3" id="KW-1185">Reference proteome</keyword>
<accession>A0ABT0FKU0</accession>
<dbReference type="InterPro" id="IPR005543">
    <property type="entry name" value="PASTA_dom"/>
</dbReference>
<reference evidence="2 3" key="1">
    <citation type="submission" date="2022-04" db="EMBL/GenBank/DDBJ databases">
        <title>Genome draft of Actinomadura sp. ATCC 31491.</title>
        <authorList>
            <person name="Shi X."/>
            <person name="Du Y."/>
        </authorList>
    </citation>
    <scope>NUCLEOTIDE SEQUENCE [LARGE SCALE GENOMIC DNA]</scope>
    <source>
        <strain evidence="2 3">ATCC 31491</strain>
    </source>
</reference>